<reference evidence="2" key="1">
    <citation type="submission" date="2021-03" db="EMBL/GenBank/DDBJ databases">
        <title>Antimicrobial resistance genes in bacteria isolated from Japanese honey, and their potential for conferring macrolide and lincosamide resistance in the American foulbrood pathogen Paenibacillus larvae.</title>
        <authorList>
            <person name="Okamoto M."/>
            <person name="Kumagai M."/>
            <person name="Kanamori H."/>
            <person name="Takamatsu D."/>
        </authorList>
    </citation>
    <scope>NUCLEOTIDE SEQUENCE</scope>
    <source>
        <strain evidence="2">J43TS3</strain>
    </source>
</reference>
<dbReference type="SUPFAM" id="SSF53335">
    <property type="entry name" value="S-adenosyl-L-methionine-dependent methyltransferases"/>
    <property type="match status" value="1"/>
</dbReference>
<keyword evidence="3" id="KW-1185">Reference proteome</keyword>
<keyword evidence="2" id="KW-0489">Methyltransferase</keyword>
<protein>
    <submittedName>
        <fullName evidence="2">Methyltransferase</fullName>
    </submittedName>
</protein>
<name>A0A919X4J2_9BACI</name>
<dbReference type="InterPro" id="IPR029063">
    <property type="entry name" value="SAM-dependent_MTases_sf"/>
</dbReference>
<dbReference type="GO" id="GO:0008168">
    <property type="term" value="F:methyltransferase activity"/>
    <property type="evidence" value="ECO:0007669"/>
    <property type="project" value="UniProtKB-KW"/>
</dbReference>
<dbReference type="CDD" id="cd02440">
    <property type="entry name" value="AdoMet_MTases"/>
    <property type="match status" value="1"/>
</dbReference>
<dbReference type="Pfam" id="PF13649">
    <property type="entry name" value="Methyltransf_25"/>
    <property type="match status" value="1"/>
</dbReference>
<evidence type="ECO:0000313" key="3">
    <source>
        <dbReference type="Proteomes" id="UP000676917"/>
    </source>
</evidence>
<feature type="domain" description="Methyltransferase" evidence="1">
    <location>
        <begin position="53"/>
        <end position="156"/>
    </location>
</feature>
<comment type="caution">
    <text evidence="2">The sequence shown here is derived from an EMBL/GenBank/DDBJ whole genome shotgun (WGS) entry which is preliminary data.</text>
</comment>
<keyword evidence="2" id="KW-0808">Transferase</keyword>
<dbReference type="EMBL" id="BORP01000001">
    <property type="protein sequence ID" value="GIO25549.1"/>
    <property type="molecule type" value="Genomic_DNA"/>
</dbReference>
<sequence>MNRIDHIRKEEKAYHDFCYDNYTLFEDGSWLHKPVSTVVELLPLFASYKMVNVLDLGSGVGRNSIPIAEWIREADVLGKVVCVDLLDSATEKLRAYAKQFHVSTLIEPIKSTIESYYIKKSAFDFIVAVSSLEHVETELALHTVLKDMAAGTKSGGINCIIINSDLEEIDVETSEKLDVRVEVNLSTEQMNHILENNYKGWTVLKSLVKQLEYKITRGEREILLRTKAITYVVKNN</sequence>
<proteinExistence type="predicted"/>
<evidence type="ECO:0000259" key="1">
    <source>
        <dbReference type="Pfam" id="PF13649"/>
    </source>
</evidence>
<evidence type="ECO:0000313" key="2">
    <source>
        <dbReference type="EMBL" id="GIO25549.1"/>
    </source>
</evidence>
<gene>
    <name evidence="2" type="ORF">J43TS3_01600</name>
</gene>
<dbReference type="RefSeq" id="WP_212919094.1">
    <property type="nucleotide sequence ID" value="NZ_BORP01000001.1"/>
</dbReference>
<accession>A0A919X4J2</accession>
<dbReference type="InterPro" id="IPR041698">
    <property type="entry name" value="Methyltransf_25"/>
</dbReference>
<dbReference type="Proteomes" id="UP000676917">
    <property type="component" value="Unassembled WGS sequence"/>
</dbReference>
<dbReference type="GO" id="GO:0032259">
    <property type="term" value="P:methylation"/>
    <property type="evidence" value="ECO:0007669"/>
    <property type="project" value="UniProtKB-KW"/>
</dbReference>
<dbReference type="Gene3D" id="3.40.50.150">
    <property type="entry name" value="Vaccinia Virus protein VP39"/>
    <property type="match status" value="1"/>
</dbReference>
<organism evidence="2 3">
    <name type="scientific">Ornithinibacillus bavariensis</name>
    <dbReference type="NCBI Taxonomy" id="545502"/>
    <lineage>
        <taxon>Bacteria</taxon>
        <taxon>Bacillati</taxon>
        <taxon>Bacillota</taxon>
        <taxon>Bacilli</taxon>
        <taxon>Bacillales</taxon>
        <taxon>Bacillaceae</taxon>
        <taxon>Ornithinibacillus</taxon>
    </lineage>
</organism>
<dbReference type="AlphaFoldDB" id="A0A919X4J2"/>